<reference evidence="1" key="1">
    <citation type="submission" date="2020-10" db="EMBL/GenBank/DDBJ databases">
        <title>Connecting structure to function with the recovery of over 1000 high-quality activated sludge metagenome-assembled genomes encoding full-length rRNA genes using long-read sequencing.</title>
        <authorList>
            <person name="Singleton C.M."/>
            <person name="Petriglieri F."/>
            <person name="Kristensen J.M."/>
            <person name="Kirkegaard R.H."/>
            <person name="Michaelsen T.Y."/>
            <person name="Andersen M.H."/>
            <person name="Karst S.M."/>
            <person name="Dueholm M.S."/>
            <person name="Nielsen P.H."/>
            <person name="Albertsen M."/>
        </authorList>
    </citation>
    <scope>NUCLEOTIDE SEQUENCE</scope>
    <source>
        <strain evidence="1">Bjer_18-Q3-R1-45_BAT3C.347</strain>
    </source>
</reference>
<comment type="caution">
    <text evidence="1">The sequence shown here is derived from an EMBL/GenBank/DDBJ whole genome shotgun (WGS) entry which is preliminary data.</text>
</comment>
<evidence type="ECO:0000313" key="1">
    <source>
        <dbReference type="EMBL" id="MBK6973378.1"/>
    </source>
</evidence>
<organism evidence="1 2">
    <name type="scientific">Candidatus Methylophosphatis roskildensis</name>
    <dbReference type="NCBI Taxonomy" id="2899263"/>
    <lineage>
        <taxon>Bacteria</taxon>
        <taxon>Pseudomonadati</taxon>
        <taxon>Pseudomonadota</taxon>
        <taxon>Betaproteobacteria</taxon>
        <taxon>Nitrosomonadales</taxon>
        <taxon>Sterolibacteriaceae</taxon>
        <taxon>Candidatus Methylophosphatis</taxon>
    </lineage>
</organism>
<protein>
    <submittedName>
        <fullName evidence="1">Uncharacterized protein</fullName>
    </submittedName>
</protein>
<dbReference type="Proteomes" id="UP000807785">
    <property type="component" value="Unassembled WGS sequence"/>
</dbReference>
<proteinExistence type="predicted"/>
<evidence type="ECO:0000313" key="2">
    <source>
        <dbReference type="Proteomes" id="UP000807785"/>
    </source>
</evidence>
<name>A0A9D7DYU0_9PROT</name>
<dbReference type="EMBL" id="JADJEV010000003">
    <property type="protein sequence ID" value="MBK6973378.1"/>
    <property type="molecule type" value="Genomic_DNA"/>
</dbReference>
<gene>
    <name evidence="1" type="ORF">IPH26_10690</name>
</gene>
<accession>A0A9D7DYU0</accession>
<dbReference type="AlphaFoldDB" id="A0A9D7DYU0"/>
<sequence>MNNAIVDAEKRILVVNVPASDGPLMAAAPSMFAVLACIADRLPEHDELGRLARRAIEHIR</sequence>